<protein>
    <submittedName>
        <fullName evidence="1">Uncharacterized protein</fullName>
    </submittedName>
</protein>
<reference evidence="1" key="1">
    <citation type="submission" date="2024-07" db="EMBL/GenBank/DDBJ databases">
        <authorList>
            <person name="Bringhurst R.M."/>
            <person name="Homer T.E."/>
        </authorList>
    </citation>
    <scope>NUCLEOTIDE SEQUENCE</scope>
</reference>
<name>A0AB39CCM2_9VIRU</name>
<dbReference type="EMBL" id="PQ015378">
    <property type="protein sequence ID" value="XDJ14600.1"/>
    <property type="molecule type" value="Genomic_DNA"/>
</dbReference>
<accession>A0AB39CCM2</accession>
<sequence>MREDAKDYFHRMSGNPHWEYYMKQIFPTMISYTPGGLNYDMTKSIEERVDAWVEQQEICITWCMRLDIRTDGYKGGFLTPDHAVPNALHYSVSSRLRKCRRQWKRTMDIVGWNYDDALWRRVDGRDQDVWAQEWRIFRQTMHNRYGDQQRELNVEMCCD</sequence>
<organism evidence="1">
    <name type="scientific">Pseudomonas phage RVTF4</name>
    <dbReference type="NCBI Taxonomy" id="3236931"/>
    <lineage>
        <taxon>Viruses</taxon>
    </lineage>
</organism>
<proteinExistence type="predicted"/>
<evidence type="ECO:0000313" key="1">
    <source>
        <dbReference type="EMBL" id="XDJ14600.1"/>
    </source>
</evidence>